<dbReference type="InterPro" id="IPR011257">
    <property type="entry name" value="DNA_glycosylase"/>
</dbReference>
<dbReference type="SUPFAM" id="SSF48150">
    <property type="entry name" value="DNA-glycosylase"/>
    <property type="match status" value="1"/>
</dbReference>
<dbReference type="AlphaFoldDB" id="A0A418ME83"/>
<dbReference type="GO" id="GO:0003824">
    <property type="term" value="F:catalytic activity"/>
    <property type="evidence" value="ECO:0007669"/>
    <property type="project" value="InterPro"/>
</dbReference>
<sequence length="211" mass="24345">MKALINARILADYILNLSNFCITDREERVSYNHIGALLADVILQSGLNYKHVVFPRVQRILIEYSEYNTTTSFHKLLDENGPRYVINWTHPEKINRIMSVISLLKKYGIRNEDEFKFWLTSEENVEILLALKGIGPKTIDYLKGLLNIPGVAVDRHVKAFIAQAGLRLNDYSEIKKTVEFSADLLGISRSSIDYSIWVYMSEKQYIISKNK</sequence>
<dbReference type="OrthoDB" id="12078at2"/>
<evidence type="ECO:0008006" key="3">
    <source>
        <dbReference type="Google" id="ProtNLM"/>
    </source>
</evidence>
<accession>A0A418ME83</accession>
<dbReference type="GO" id="GO:0006281">
    <property type="term" value="P:DNA repair"/>
    <property type="evidence" value="ECO:0007669"/>
    <property type="project" value="InterPro"/>
</dbReference>
<dbReference type="EMBL" id="QXED01000002">
    <property type="protein sequence ID" value="RIV25120.1"/>
    <property type="molecule type" value="Genomic_DNA"/>
</dbReference>
<organism evidence="1 2">
    <name type="scientific">Fibrisoma montanum</name>
    <dbReference type="NCBI Taxonomy" id="2305895"/>
    <lineage>
        <taxon>Bacteria</taxon>
        <taxon>Pseudomonadati</taxon>
        <taxon>Bacteroidota</taxon>
        <taxon>Cytophagia</taxon>
        <taxon>Cytophagales</taxon>
        <taxon>Spirosomataceae</taxon>
        <taxon>Fibrisoma</taxon>
    </lineage>
</organism>
<evidence type="ECO:0000313" key="2">
    <source>
        <dbReference type="Proteomes" id="UP000283523"/>
    </source>
</evidence>
<comment type="caution">
    <text evidence="1">The sequence shown here is derived from an EMBL/GenBank/DDBJ whole genome shotgun (WGS) entry which is preliminary data.</text>
</comment>
<keyword evidence="2" id="KW-1185">Reference proteome</keyword>
<reference evidence="1 2" key="1">
    <citation type="submission" date="2018-08" db="EMBL/GenBank/DDBJ databases">
        <title>Fibrisoma montanum sp. nov., isolated from Danxia mountain soil.</title>
        <authorList>
            <person name="Huang Y."/>
        </authorList>
    </citation>
    <scope>NUCLEOTIDE SEQUENCE [LARGE SCALE GENOMIC DNA]</scope>
    <source>
        <strain evidence="1 2">HYT19</strain>
    </source>
</reference>
<protein>
    <recommendedName>
        <fullName evidence="3">DNA lyase</fullName>
    </recommendedName>
</protein>
<dbReference type="RefSeq" id="WP_119667006.1">
    <property type="nucleotide sequence ID" value="NZ_QXED01000002.1"/>
</dbReference>
<evidence type="ECO:0000313" key="1">
    <source>
        <dbReference type="EMBL" id="RIV25120.1"/>
    </source>
</evidence>
<gene>
    <name evidence="1" type="ORF">DYU11_07320</name>
</gene>
<name>A0A418ME83_9BACT</name>
<dbReference type="Proteomes" id="UP000283523">
    <property type="component" value="Unassembled WGS sequence"/>
</dbReference>
<proteinExistence type="predicted"/>